<dbReference type="Gene3D" id="3.50.30.30">
    <property type="match status" value="1"/>
</dbReference>
<feature type="domain" description="PA" evidence="1">
    <location>
        <begin position="38"/>
        <end position="101"/>
    </location>
</feature>
<evidence type="ECO:0000259" key="1">
    <source>
        <dbReference type="Pfam" id="PF02225"/>
    </source>
</evidence>
<dbReference type="EMBL" id="HACM01012145">
    <property type="protein sequence ID" value="CRZ12587.1"/>
    <property type="molecule type" value="Transcribed_RNA"/>
</dbReference>
<evidence type="ECO:0000313" key="2">
    <source>
        <dbReference type="EMBL" id="CRZ12587.1"/>
    </source>
</evidence>
<feature type="non-terminal residue" evidence="2">
    <location>
        <position position="1"/>
    </location>
</feature>
<proteinExistence type="predicted"/>
<name>A0A0H5RGA2_9EUKA</name>
<dbReference type="AlphaFoldDB" id="A0A0H5RGA2"/>
<organism evidence="2">
    <name type="scientific">Spongospora subterranea</name>
    <dbReference type="NCBI Taxonomy" id="70186"/>
    <lineage>
        <taxon>Eukaryota</taxon>
        <taxon>Sar</taxon>
        <taxon>Rhizaria</taxon>
        <taxon>Endomyxa</taxon>
        <taxon>Phytomyxea</taxon>
        <taxon>Plasmodiophorida</taxon>
        <taxon>Plasmodiophoridae</taxon>
        <taxon>Spongospora</taxon>
    </lineage>
</organism>
<reference evidence="2" key="1">
    <citation type="submission" date="2015-04" db="EMBL/GenBank/DDBJ databases">
        <title>The genome sequence of the plant pathogenic Rhizarian Plasmodiophora brassicae reveals insights in its biotrophic life cycle and the origin of chitin synthesis.</title>
        <authorList>
            <person name="Schwelm A."/>
            <person name="Fogelqvist J."/>
            <person name="Knaust A."/>
            <person name="Julke S."/>
            <person name="Lilja T."/>
            <person name="Dhandapani V."/>
            <person name="Bonilla-Rosso G."/>
            <person name="Karlsson M."/>
            <person name="Shevchenko A."/>
            <person name="Choi S.R."/>
            <person name="Kim H.G."/>
            <person name="Park J.Y."/>
            <person name="Lim Y.P."/>
            <person name="Ludwig-Muller J."/>
            <person name="Dixelius C."/>
        </authorList>
    </citation>
    <scope>NUCLEOTIDE SEQUENCE</scope>
    <source>
        <tissue evidence="2">Potato root galls</tissue>
    </source>
</reference>
<protein>
    <recommendedName>
        <fullName evidence="1">PA domain-containing protein</fullName>
    </recommendedName>
</protein>
<sequence length="106" mass="11322">ADIDQVREYTVAITTKCKRIFGAAGSDFGLDLGQLAVGIHGEIAILSPGDGCGPNYNNEPSKKKAQVAQEYGASGLIIVNIEDDGLFFMNGDETIPSISIPYFRIL</sequence>
<dbReference type="InterPro" id="IPR003137">
    <property type="entry name" value="PA_domain"/>
</dbReference>
<accession>A0A0H5RGA2</accession>
<dbReference type="InterPro" id="IPR046450">
    <property type="entry name" value="PA_dom_sf"/>
</dbReference>
<dbReference type="Pfam" id="PF02225">
    <property type="entry name" value="PA"/>
    <property type="match status" value="1"/>
</dbReference>
<dbReference type="SUPFAM" id="SSF52025">
    <property type="entry name" value="PA domain"/>
    <property type="match status" value="1"/>
</dbReference>